<dbReference type="SUPFAM" id="SSF55729">
    <property type="entry name" value="Acyl-CoA N-acyltransferases (Nat)"/>
    <property type="match status" value="1"/>
</dbReference>
<dbReference type="InterPro" id="IPR045057">
    <property type="entry name" value="Gcn5-rel_NAT"/>
</dbReference>
<evidence type="ECO:0000313" key="3">
    <source>
        <dbReference type="EMBL" id="SDE45526.1"/>
    </source>
</evidence>
<dbReference type="PROSITE" id="PS51186">
    <property type="entry name" value="GNAT"/>
    <property type="match status" value="1"/>
</dbReference>
<dbReference type="CDD" id="cd04301">
    <property type="entry name" value="NAT_SF"/>
    <property type="match status" value="1"/>
</dbReference>
<dbReference type="PROSITE" id="PS51729">
    <property type="entry name" value="GNAT_YJDJ"/>
    <property type="match status" value="1"/>
</dbReference>
<dbReference type="STRING" id="675864.SAMN04489747_3459"/>
<evidence type="ECO:0000259" key="1">
    <source>
        <dbReference type="PROSITE" id="PS51186"/>
    </source>
</evidence>
<accession>A0A1G7D3J2</accession>
<protein>
    <submittedName>
        <fullName evidence="3">Uncharacterized protein</fullName>
    </submittedName>
</protein>
<reference evidence="3 4" key="1">
    <citation type="submission" date="2016-10" db="EMBL/GenBank/DDBJ databases">
        <authorList>
            <person name="de Groot N.N."/>
        </authorList>
    </citation>
    <scope>NUCLEOTIDE SEQUENCE [LARGE SCALE GENOMIC DNA]</scope>
    <source>
        <strain evidence="3 4">MON 2.2</strain>
    </source>
</reference>
<evidence type="ECO:0000259" key="2">
    <source>
        <dbReference type="PROSITE" id="PS51729"/>
    </source>
</evidence>
<keyword evidence="4" id="KW-1185">Reference proteome</keyword>
<dbReference type="Gene3D" id="3.40.630.30">
    <property type="match status" value="1"/>
</dbReference>
<dbReference type="RefSeq" id="WP_090595235.1">
    <property type="nucleotide sequence ID" value="NZ_LT629688.1"/>
</dbReference>
<dbReference type="GO" id="GO:0016747">
    <property type="term" value="F:acyltransferase activity, transferring groups other than amino-acyl groups"/>
    <property type="evidence" value="ECO:0007669"/>
    <property type="project" value="InterPro"/>
</dbReference>
<dbReference type="PANTHER" id="PTHR31435:SF10">
    <property type="entry name" value="BSR4717 PROTEIN"/>
    <property type="match status" value="1"/>
</dbReference>
<feature type="domain" description="N-acetyltransferase" evidence="2">
    <location>
        <begin position="6"/>
        <end position="92"/>
    </location>
</feature>
<dbReference type="InterPro" id="IPR016181">
    <property type="entry name" value="Acyl_CoA_acyltransferase"/>
</dbReference>
<evidence type="ECO:0000313" key="4">
    <source>
        <dbReference type="Proteomes" id="UP000198546"/>
    </source>
</evidence>
<dbReference type="PANTHER" id="PTHR31435">
    <property type="entry name" value="PROTEIN NATD1"/>
    <property type="match status" value="1"/>
</dbReference>
<proteinExistence type="predicted"/>
<feature type="domain" description="N-acetyltransferase" evidence="1">
    <location>
        <begin position="1"/>
        <end position="95"/>
    </location>
</feature>
<dbReference type="Pfam" id="PF14542">
    <property type="entry name" value="Acetyltransf_CG"/>
    <property type="match status" value="1"/>
</dbReference>
<dbReference type="InterPro" id="IPR031165">
    <property type="entry name" value="GNAT_YJDJ"/>
</dbReference>
<dbReference type="OrthoDB" id="5405911at2"/>
<dbReference type="AlphaFoldDB" id="A0A1G7D3J2"/>
<dbReference type="EMBL" id="LT629688">
    <property type="protein sequence ID" value="SDE45526.1"/>
    <property type="molecule type" value="Genomic_DNA"/>
</dbReference>
<sequence>MSLTFEHDSSGHQFRALDEASEVGRVEYDLDGTVATVTHTWTDPTHRGEGIAGKLTTVVLDEVRTRGWTVVPQCPYTARFLADHAEYQDLLYPAG</sequence>
<organism evidence="3 4">
    <name type="scientific">Auraticoccus monumenti</name>
    <dbReference type="NCBI Taxonomy" id="675864"/>
    <lineage>
        <taxon>Bacteria</taxon>
        <taxon>Bacillati</taxon>
        <taxon>Actinomycetota</taxon>
        <taxon>Actinomycetes</taxon>
        <taxon>Propionibacteriales</taxon>
        <taxon>Propionibacteriaceae</taxon>
        <taxon>Auraticoccus</taxon>
    </lineage>
</organism>
<dbReference type="InterPro" id="IPR000182">
    <property type="entry name" value="GNAT_dom"/>
</dbReference>
<gene>
    <name evidence="3" type="ORF">SAMN04489747_3459</name>
</gene>
<name>A0A1G7D3J2_9ACTN</name>
<dbReference type="Proteomes" id="UP000198546">
    <property type="component" value="Chromosome i"/>
</dbReference>